<evidence type="ECO:0000256" key="4">
    <source>
        <dbReference type="SAM" id="MobiDB-lite"/>
    </source>
</evidence>
<dbReference type="STRING" id="930990.A0A067MSP7"/>
<comment type="similarity">
    <text evidence="1">Belongs to the glycosyl hydrolase 16 family.</text>
</comment>
<feature type="region of interest" description="Disordered" evidence="4">
    <location>
        <begin position="1"/>
        <end position="65"/>
    </location>
</feature>
<reference evidence="7" key="1">
    <citation type="journal article" date="2014" name="Proc. Natl. Acad. Sci. U.S.A.">
        <title>Extensive sampling of basidiomycete genomes demonstrates inadequacy of the white-rot/brown-rot paradigm for wood decay fungi.</title>
        <authorList>
            <person name="Riley R."/>
            <person name="Salamov A.A."/>
            <person name="Brown D.W."/>
            <person name="Nagy L.G."/>
            <person name="Floudas D."/>
            <person name="Held B.W."/>
            <person name="Levasseur A."/>
            <person name="Lombard V."/>
            <person name="Morin E."/>
            <person name="Otillar R."/>
            <person name="Lindquist E.A."/>
            <person name="Sun H."/>
            <person name="LaButti K.M."/>
            <person name="Schmutz J."/>
            <person name="Jabbour D."/>
            <person name="Luo H."/>
            <person name="Baker S.E."/>
            <person name="Pisabarro A.G."/>
            <person name="Walton J.D."/>
            <person name="Blanchette R.A."/>
            <person name="Henrissat B."/>
            <person name="Martin F."/>
            <person name="Cullen D."/>
            <person name="Hibbett D.S."/>
            <person name="Grigoriev I.V."/>
        </authorList>
    </citation>
    <scope>NUCLEOTIDE SEQUENCE [LARGE SCALE GENOMIC DNA]</scope>
    <source>
        <strain evidence="7">FD-172 SS1</strain>
    </source>
</reference>
<dbReference type="InParanoid" id="A0A067MSP7"/>
<evidence type="ECO:0000256" key="1">
    <source>
        <dbReference type="ARBA" id="ARBA00006865"/>
    </source>
</evidence>
<dbReference type="GO" id="GO:0004553">
    <property type="term" value="F:hydrolase activity, hydrolyzing O-glycosyl compounds"/>
    <property type="evidence" value="ECO:0007669"/>
    <property type="project" value="InterPro"/>
</dbReference>
<dbReference type="FunFam" id="2.60.120.200:FF:000114">
    <property type="entry name" value="Probable endo-1,3(4)-beta-glucanase NFIA_089530"/>
    <property type="match status" value="1"/>
</dbReference>
<feature type="domain" description="GH16" evidence="5">
    <location>
        <begin position="38"/>
        <end position="330"/>
    </location>
</feature>
<dbReference type="CDD" id="cd02181">
    <property type="entry name" value="GH16_fungal_Lam16A_glucanase"/>
    <property type="match status" value="1"/>
</dbReference>
<dbReference type="InterPro" id="IPR013320">
    <property type="entry name" value="ConA-like_dom_sf"/>
</dbReference>
<dbReference type="GO" id="GO:0009251">
    <property type="term" value="P:glucan catabolic process"/>
    <property type="evidence" value="ECO:0007669"/>
    <property type="project" value="TreeGrafter"/>
</dbReference>
<dbReference type="OrthoDB" id="192832at2759"/>
<dbReference type="InterPro" id="IPR000757">
    <property type="entry name" value="Beta-glucanase-like"/>
</dbReference>
<organism evidence="6 7">
    <name type="scientific">Botryobasidium botryosum (strain FD-172 SS1)</name>
    <dbReference type="NCBI Taxonomy" id="930990"/>
    <lineage>
        <taxon>Eukaryota</taxon>
        <taxon>Fungi</taxon>
        <taxon>Dikarya</taxon>
        <taxon>Basidiomycota</taxon>
        <taxon>Agaricomycotina</taxon>
        <taxon>Agaricomycetes</taxon>
        <taxon>Cantharellales</taxon>
        <taxon>Botryobasidiaceae</taxon>
        <taxon>Botryobasidium</taxon>
    </lineage>
</organism>
<accession>A0A067MSP7</accession>
<evidence type="ECO:0000256" key="2">
    <source>
        <dbReference type="ARBA" id="ARBA00022801"/>
    </source>
</evidence>
<dbReference type="AlphaFoldDB" id="A0A067MSP7"/>
<dbReference type="PANTHER" id="PTHR10963">
    <property type="entry name" value="GLYCOSYL HYDROLASE-RELATED"/>
    <property type="match status" value="1"/>
</dbReference>
<keyword evidence="2 6" id="KW-0378">Hydrolase</keyword>
<keyword evidence="7" id="KW-1185">Reference proteome</keyword>
<dbReference type="EMBL" id="KL198023">
    <property type="protein sequence ID" value="KDQ17730.1"/>
    <property type="molecule type" value="Genomic_DNA"/>
</dbReference>
<dbReference type="SUPFAM" id="SSF49899">
    <property type="entry name" value="Concanavalin A-like lectins/glucanases"/>
    <property type="match status" value="1"/>
</dbReference>
<gene>
    <name evidence="6" type="ORF">BOTBODRAFT_29888</name>
</gene>
<sequence length="375" mass="39104">MRYTVNGGPQYGAALPSQAPPATSSTTTASQATPSVAGAQANGSPPTKTHQHHGHPTATPSGPINDSVWKLAQNYTGQNFFSGWDFWNEADPTHGIVNFQDQQSAFSSGLASINDQGHAVMKVDTTPVVSGNRKSIRISTQATFTGGLVTIDVLHMPTGCGTWPAFWTTGPNWPNSGEIDIIENVHESTENLSTLHTKPGCTISPNFGASGVPSVSGAIGLNCAAAETGNTGCGLLNKNSASFGAPFNQNGGGVYAMSWDDSGISVFFFPRGSIPDDIDADSPQPQNWGTPTAHWPAATCNPAEFMNNHQIIFDTTLCGDWAGAAGVWGASGVAGQGSSCAATTGAATCEQWVQNNGGSFSEAYWEVKSVKLYQQ</sequence>
<evidence type="ECO:0000313" key="7">
    <source>
        <dbReference type="Proteomes" id="UP000027195"/>
    </source>
</evidence>
<evidence type="ECO:0000256" key="3">
    <source>
        <dbReference type="ARBA" id="ARBA00023295"/>
    </source>
</evidence>
<evidence type="ECO:0000313" key="6">
    <source>
        <dbReference type="EMBL" id="KDQ17730.1"/>
    </source>
</evidence>
<evidence type="ECO:0000259" key="5">
    <source>
        <dbReference type="PROSITE" id="PS51762"/>
    </source>
</evidence>
<dbReference type="PANTHER" id="PTHR10963:SF24">
    <property type="entry name" value="GLYCOSIDASE C21B10.07-RELATED"/>
    <property type="match status" value="1"/>
</dbReference>
<dbReference type="Proteomes" id="UP000027195">
    <property type="component" value="Unassembled WGS sequence"/>
</dbReference>
<dbReference type="InterPro" id="IPR050546">
    <property type="entry name" value="Glycosyl_Hydrlase_16"/>
</dbReference>
<name>A0A067MSP7_BOTB1</name>
<dbReference type="Pfam" id="PF26113">
    <property type="entry name" value="GH16_XgeA"/>
    <property type="match status" value="1"/>
</dbReference>
<dbReference type="Gene3D" id="2.60.120.200">
    <property type="match status" value="1"/>
</dbReference>
<keyword evidence="3" id="KW-0326">Glycosidase</keyword>
<proteinExistence type="inferred from homology"/>
<feature type="compositionally biased region" description="Low complexity" evidence="4">
    <location>
        <begin position="16"/>
        <end position="35"/>
    </location>
</feature>
<dbReference type="PROSITE" id="PS51762">
    <property type="entry name" value="GH16_2"/>
    <property type="match status" value="1"/>
</dbReference>
<protein>
    <submittedName>
        <fullName evidence="6">Glycoside hydrolase family 16 protein</fullName>
    </submittedName>
</protein>
<dbReference type="HOGENOM" id="CLU_016972_0_1_1"/>